<protein>
    <submittedName>
        <fullName evidence="2">Uncharacterized protein</fullName>
    </submittedName>
</protein>
<reference evidence="2" key="1">
    <citation type="submission" date="2006-04" db="EMBL/GenBank/DDBJ databases">
        <title>Complete sequence of chromosome of Deinococcus geothermalis DSM 11300.</title>
        <authorList>
            <consortium name="US DOE Joint Genome Institute"/>
            <person name="Copeland A."/>
            <person name="Lucas S."/>
            <person name="Lapidus A."/>
            <person name="Barry K."/>
            <person name="Detter J.C."/>
            <person name="Glavina del Rio T."/>
            <person name="Hammon N."/>
            <person name="Israni S."/>
            <person name="Dalin E."/>
            <person name="Tice H."/>
            <person name="Pitluck S."/>
            <person name="Brettin T."/>
            <person name="Bruce D."/>
            <person name="Han C."/>
            <person name="Tapia R."/>
            <person name="Saunders E."/>
            <person name="Gilna P."/>
            <person name="Schmutz J."/>
            <person name="Larimer F."/>
            <person name="Land M."/>
            <person name="Hauser L."/>
            <person name="Kyrpides N."/>
            <person name="Kim E."/>
            <person name="Daly M.J."/>
            <person name="Fredrickson J.K."/>
            <person name="Makarova K.S."/>
            <person name="Gaidamakova E.K."/>
            <person name="Zhai M."/>
            <person name="Richardson P."/>
        </authorList>
    </citation>
    <scope>NUCLEOTIDE SEQUENCE</scope>
    <source>
        <strain evidence="2">DSM 11300</strain>
    </source>
</reference>
<keyword evidence="3" id="KW-1185">Reference proteome</keyword>
<dbReference type="HOGENOM" id="CLU_2057534_0_0_0"/>
<dbReference type="Proteomes" id="UP000002431">
    <property type="component" value="Chromosome"/>
</dbReference>
<dbReference type="KEGG" id="dge:Dgeo_0291"/>
<dbReference type="EMBL" id="CP000359">
    <property type="protein sequence ID" value="ABF44594.1"/>
    <property type="molecule type" value="Genomic_DNA"/>
</dbReference>
<proteinExistence type="predicted"/>
<organism evidence="2 3">
    <name type="scientific">Deinococcus geothermalis (strain DSM 11300 / CIP 105573 / AG-3a)</name>
    <dbReference type="NCBI Taxonomy" id="319795"/>
    <lineage>
        <taxon>Bacteria</taxon>
        <taxon>Thermotogati</taxon>
        <taxon>Deinococcota</taxon>
        <taxon>Deinococci</taxon>
        <taxon>Deinococcales</taxon>
        <taxon>Deinococcaceae</taxon>
        <taxon>Deinococcus</taxon>
    </lineage>
</organism>
<evidence type="ECO:0000256" key="1">
    <source>
        <dbReference type="SAM" id="MobiDB-lite"/>
    </source>
</evidence>
<accession>Q1J1P0</accession>
<feature type="region of interest" description="Disordered" evidence="1">
    <location>
        <begin position="74"/>
        <end position="108"/>
    </location>
</feature>
<evidence type="ECO:0000313" key="2">
    <source>
        <dbReference type="EMBL" id="ABF44594.1"/>
    </source>
</evidence>
<gene>
    <name evidence="2" type="ordered locus">Dgeo_0291</name>
</gene>
<sequence length="119" mass="12851">MRRCFQVDERSRSTRQIRRQIRLRSLETVQCAGGKHPVSVLTLGLSRLDHAVEFGLDPLAHAAKRHGLHVRHTAPGQEGTVEGGQGVEAHTGFEGAPAQGGGGHAVRSISQQAHVQWPA</sequence>
<dbReference type="STRING" id="319795.Dgeo_0291"/>
<name>Q1J1P0_DEIGD</name>
<evidence type="ECO:0000313" key="3">
    <source>
        <dbReference type="Proteomes" id="UP000002431"/>
    </source>
</evidence>
<dbReference type="AlphaFoldDB" id="Q1J1P0"/>